<evidence type="ECO:0000313" key="3">
    <source>
        <dbReference type="EMBL" id="MBT1173110.1"/>
    </source>
</evidence>
<comment type="caution">
    <text evidence="3">The sequence shown here is derived from an EMBL/GenBank/DDBJ whole genome shotgun (WGS) entry which is preliminary data.</text>
</comment>
<keyword evidence="2" id="KW-0472">Membrane</keyword>
<dbReference type="EMBL" id="JAFEJS010000006">
    <property type="protein sequence ID" value="MBT1173110.1"/>
    <property type="molecule type" value="Genomic_DNA"/>
</dbReference>
<proteinExistence type="predicted"/>
<feature type="compositionally biased region" description="Low complexity" evidence="1">
    <location>
        <begin position="26"/>
        <end position="47"/>
    </location>
</feature>
<keyword evidence="4" id="KW-1185">Reference proteome</keyword>
<keyword evidence="2" id="KW-0812">Transmembrane</keyword>
<accession>A0ABS5UQI6</accession>
<evidence type="ECO:0000256" key="1">
    <source>
        <dbReference type="SAM" id="MobiDB-lite"/>
    </source>
</evidence>
<feature type="transmembrane region" description="Helical" evidence="2">
    <location>
        <begin position="104"/>
        <end position="121"/>
    </location>
</feature>
<evidence type="ECO:0000313" key="4">
    <source>
        <dbReference type="Proteomes" id="UP000773064"/>
    </source>
</evidence>
<reference evidence="3 4" key="1">
    <citation type="journal article" date="2021" name="Environ. Microbiol.">
        <title>Genetic insights into the dark matter of the mammalian gut microbiota through targeted genome reconstruction.</title>
        <authorList>
            <person name="Lugli G.A."/>
            <person name="Alessandri G."/>
            <person name="Milani C."/>
            <person name="Viappiani A."/>
            <person name="Fontana F."/>
            <person name="Tarracchini C."/>
            <person name="Mancabelli L."/>
            <person name="Argentini C."/>
            <person name="Ruiz L."/>
            <person name="Margolles A."/>
            <person name="van Sinderen D."/>
            <person name="Turroni F."/>
            <person name="Ventura M."/>
        </authorList>
    </citation>
    <scope>NUCLEOTIDE SEQUENCE [LARGE SCALE GENOMIC DNA]</scope>
    <source>
        <strain evidence="3 4">MA2</strain>
    </source>
</reference>
<feature type="region of interest" description="Disordered" evidence="1">
    <location>
        <begin position="1"/>
        <end position="56"/>
    </location>
</feature>
<sequence>MDSTDSTDITNGTIGTPSNGPGGDGTPAAGAPPGVSPAHPAAATDDAPPQPLIPPILVDRDLPGPLSLKRLSLMGSISTLDVRSGYWTEHADTLYGRAMIMCRIIPFATAACAFTALWVWMGGDFPDTVDVLSRSHYRTAQHGRRVRVFSRKVSRRDLARIGSLSVTRPARTVCDIASLAGERPDLAVVPIADLMEAYEFTPGDCMTILDENPCMATAPQARAFLRDVSRVYALRRPPADPLPVDVDANAISPA</sequence>
<protein>
    <submittedName>
        <fullName evidence="3">Uncharacterized protein</fullName>
    </submittedName>
</protein>
<dbReference type="Proteomes" id="UP000773064">
    <property type="component" value="Unassembled WGS sequence"/>
</dbReference>
<feature type="compositionally biased region" description="Polar residues" evidence="1">
    <location>
        <begin position="1"/>
        <end position="19"/>
    </location>
</feature>
<organism evidence="3 4">
    <name type="scientific">Bifidobacterium santillanense</name>
    <dbReference type="NCBI Taxonomy" id="2809028"/>
    <lineage>
        <taxon>Bacteria</taxon>
        <taxon>Bacillati</taxon>
        <taxon>Actinomycetota</taxon>
        <taxon>Actinomycetes</taxon>
        <taxon>Bifidobacteriales</taxon>
        <taxon>Bifidobacteriaceae</taxon>
        <taxon>Bifidobacterium</taxon>
    </lineage>
</organism>
<evidence type="ECO:0000256" key="2">
    <source>
        <dbReference type="SAM" id="Phobius"/>
    </source>
</evidence>
<name>A0ABS5UQI6_9BIFI</name>
<dbReference type="RefSeq" id="WP_214358374.1">
    <property type="nucleotide sequence ID" value="NZ_JAFEJS010000006.1"/>
</dbReference>
<keyword evidence="2" id="KW-1133">Transmembrane helix</keyword>
<gene>
    <name evidence="3" type="ORF">JS528_07050</name>
</gene>